<feature type="signal peptide" evidence="1">
    <location>
        <begin position="1"/>
        <end position="23"/>
    </location>
</feature>
<comment type="caution">
    <text evidence="2">The sequence shown here is derived from an EMBL/GenBank/DDBJ whole genome shotgun (WGS) entry which is preliminary data.</text>
</comment>
<dbReference type="EMBL" id="CAJVPL010002670">
    <property type="protein sequence ID" value="CAG8616896.1"/>
    <property type="molecule type" value="Genomic_DNA"/>
</dbReference>
<dbReference type="Proteomes" id="UP000789831">
    <property type="component" value="Unassembled WGS sequence"/>
</dbReference>
<name>A0A9N9CYU8_9GLOM</name>
<evidence type="ECO:0000313" key="2">
    <source>
        <dbReference type="EMBL" id="CAG8616896.1"/>
    </source>
</evidence>
<keyword evidence="1" id="KW-0732">Signal</keyword>
<accession>A0A9N9CYU8</accession>
<evidence type="ECO:0000256" key="1">
    <source>
        <dbReference type="SAM" id="SignalP"/>
    </source>
</evidence>
<reference evidence="2" key="1">
    <citation type="submission" date="2021-06" db="EMBL/GenBank/DDBJ databases">
        <authorList>
            <person name="Kallberg Y."/>
            <person name="Tangrot J."/>
            <person name="Rosling A."/>
        </authorList>
    </citation>
    <scope>NUCLEOTIDE SEQUENCE</scope>
    <source>
        <strain evidence="2">MT106</strain>
    </source>
</reference>
<dbReference type="AlphaFoldDB" id="A0A9N9CYU8"/>
<gene>
    <name evidence="2" type="ORF">AGERDE_LOCUS9874</name>
</gene>
<evidence type="ECO:0000313" key="3">
    <source>
        <dbReference type="Proteomes" id="UP000789831"/>
    </source>
</evidence>
<feature type="chain" id="PRO_5040243742" evidence="1">
    <location>
        <begin position="24"/>
        <end position="74"/>
    </location>
</feature>
<proteinExistence type="predicted"/>
<organism evidence="2 3">
    <name type="scientific">Ambispora gerdemannii</name>
    <dbReference type="NCBI Taxonomy" id="144530"/>
    <lineage>
        <taxon>Eukaryota</taxon>
        <taxon>Fungi</taxon>
        <taxon>Fungi incertae sedis</taxon>
        <taxon>Mucoromycota</taxon>
        <taxon>Glomeromycotina</taxon>
        <taxon>Glomeromycetes</taxon>
        <taxon>Archaeosporales</taxon>
        <taxon>Ambisporaceae</taxon>
        <taxon>Ambispora</taxon>
    </lineage>
</organism>
<keyword evidence="3" id="KW-1185">Reference proteome</keyword>
<protein>
    <submittedName>
        <fullName evidence="2">12762_t:CDS:1</fullName>
    </submittedName>
</protein>
<sequence>MTTTFKQLFVVALILTLFASSDALPGYAYPSWPSGNNQIANSCNQFAASGATGGPGFINTGNSLSGWGVGGNAL</sequence>